<dbReference type="AlphaFoldDB" id="A0A328FBQ4"/>
<keyword evidence="4" id="KW-1185">Reference proteome</keyword>
<evidence type="ECO:0000313" key="4">
    <source>
        <dbReference type="Proteomes" id="UP000293902"/>
    </source>
</evidence>
<evidence type="ECO:0000313" key="1">
    <source>
        <dbReference type="EMBL" id="QBH13150.1"/>
    </source>
</evidence>
<dbReference type="OrthoDB" id="5422897at2"/>
<dbReference type="Proteomes" id="UP000248798">
    <property type="component" value="Unassembled WGS sequence"/>
</dbReference>
<name>A0A328FBQ4_9BACT</name>
<reference evidence="2 3" key="1">
    <citation type="submission" date="2018-06" db="EMBL/GenBank/DDBJ databases">
        <title>Complete Genome Sequence of Desulfobacter hydrogenophilus (DSM3380).</title>
        <authorList>
            <person name="Marietou A."/>
            <person name="Schreiber L."/>
            <person name="Marshall I."/>
            <person name="Jorgensen B."/>
        </authorList>
    </citation>
    <scope>NUCLEOTIDE SEQUENCE [LARGE SCALE GENOMIC DNA]</scope>
    <source>
        <strain evidence="2 3">DSM 3380</strain>
    </source>
</reference>
<sequence>MSETSSKLTFDSIWGKQRRTMTADTDLELVLVDGARLPLSLWRKHFFFKGGLNLTLKTLTRGIFPAKANPKGTHPIVALNPVAGGIGFSVCPCSSSGYRHKTWVDKGTSLFYTGHIMEKTTYFVDHIRFNIPASEAVKLRFKGEIPVNAIQAID</sequence>
<reference evidence="1 4" key="2">
    <citation type="submission" date="2019-02" db="EMBL/GenBank/DDBJ databases">
        <title>Complete genome sequence of Desulfobacter hydrogenophilus AcRS1.</title>
        <authorList>
            <person name="Marietou A."/>
            <person name="Lund M.B."/>
            <person name="Marshall I.P.G."/>
            <person name="Schreiber L."/>
            <person name="Jorgensen B."/>
        </authorList>
    </citation>
    <scope>NUCLEOTIDE SEQUENCE [LARGE SCALE GENOMIC DNA]</scope>
    <source>
        <strain evidence="1 4">AcRS1</strain>
    </source>
</reference>
<dbReference type="Proteomes" id="UP000293902">
    <property type="component" value="Chromosome"/>
</dbReference>
<evidence type="ECO:0000313" key="3">
    <source>
        <dbReference type="Proteomes" id="UP000248798"/>
    </source>
</evidence>
<evidence type="ECO:0000313" key="2">
    <source>
        <dbReference type="EMBL" id="RAM00457.1"/>
    </source>
</evidence>
<proteinExistence type="predicted"/>
<organism evidence="2 3">
    <name type="scientific">Desulfobacter hydrogenophilus</name>
    <dbReference type="NCBI Taxonomy" id="2291"/>
    <lineage>
        <taxon>Bacteria</taxon>
        <taxon>Pseudomonadati</taxon>
        <taxon>Thermodesulfobacteriota</taxon>
        <taxon>Desulfobacteria</taxon>
        <taxon>Desulfobacterales</taxon>
        <taxon>Desulfobacteraceae</taxon>
        <taxon>Desulfobacter</taxon>
    </lineage>
</organism>
<protein>
    <submittedName>
        <fullName evidence="2">Uncharacterized protein</fullName>
    </submittedName>
</protein>
<accession>A0A328FBQ4</accession>
<dbReference type="RefSeq" id="WP_111959578.1">
    <property type="nucleotide sequence ID" value="NZ_CP036313.1"/>
</dbReference>
<gene>
    <name evidence="2" type="ORF">DO021_18915</name>
    <name evidence="1" type="ORF">EYB58_09605</name>
</gene>
<dbReference type="EMBL" id="QLNI01000047">
    <property type="protein sequence ID" value="RAM00457.1"/>
    <property type="molecule type" value="Genomic_DNA"/>
</dbReference>
<dbReference type="EMBL" id="CP036313">
    <property type="protein sequence ID" value="QBH13150.1"/>
    <property type="molecule type" value="Genomic_DNA"/>
</dbReference>